<sequence>MDDTQELLDDLYIVCQPIMLCSNTNVIDGYEILLRSKEQQRFPEKTFMWFIVVYQQGYYHGKAQVLS</sequence>
<evidence type="ECO:0008006" key="3">
    <source>
        <dbReference type="Google" id="ProtNLM"/>
    </source>
</evidence>
<keyword evidence="2" id="KW-1185">Reference proteome</keyword>
<proteinExistence type="predicted"/>
<dbReference type="AlphaFoldDB" id="A0A2T5IQ91"/>
<dbReference type="RefSeq" id="WP_146161796.1">
    <property type="nucleotide sequence ID" value="NZ_QAOM01000002.1"/>
</dbReference>
<evidence type="ECO:0000313" key="1">
    <source>
        <dbReference type="EMBL" id="PTQ85992.1"/>
    </source>
</evidence>
<reference evidence="1 2" key="1">
    <citation type="submission" date="2018-04" db="EMBL/GenBank/DDBJ databases">
        <title>Genomic Encyclopedia of Archaeal and Bacterial Type Strains, Phase II (KMG-II): from individual species to whole genera.</title>
        <authorList>
            <person name="Goeker M."/>
        </authorList>
    </citation>
    <scope>NUCLEOTIDE SEQUENCE [LARGE SCALE GENOMIC DNA]</scope>
    <source>
        <strain evidence="1 2">DSM 18806</strain>
    </source>
</reference>
<organism evidence="1 2">
    <name type="scientific">Trichococcus patagoniensis</name>
    <dbReference type="NCBI Taxonomy" id="382641"/>
    <lineage>
        <taxon>Bacteria</taxon>
        <taxon>Bacillati</taxon>
        <taxon>Bacillota</taxon>
        <taxon>Bacilli</taxon>
        <taxon>Lactobacillales</taxon>
        <taxon>Carnobacteriaceae</taxon>
        <taxon>Trichococcus</taxon>
    </lineage>
</organism>
<gene>
    <name evidence="1" type="ORF">C8U37_10295</name>
</gene>
<comment type="caution">
    <text evidence="1">The sequence shown here is derived from an EMBL/GenBank/DDBJ whole genome shotgun (WGS) entry which is preliminary data.</text>
</comment>
<accession>A0A2T5IQ91</accession>
<name>A0A2T5IQ91_9LACT</name>
<protein>
    <recommendedName>
        <fullName evidence="3">EAL domain-containing protein</fullName>
    </recommendedName>
</protein>
<dbReference type="Proteomes" id="UP000244161">
    <property type="component" value="Unassembled WGS sequence"/>
</dbReference>
<dbReference type="EMBL" id="QAOM01000002">
    <property type="protein sequence ID" value="PTQ85992.1"/>
    <property type="molecule type" value="Genomic_DNA"/>
</dbReference>
<evidence type="ECO:0000313" key="2">
    <source>
        <dbReference type="Proteomes" id="UP000244161"/>
    </source>
</evidence>